<feature type="compositionally biased region" description="Polar residues" evidence="4">
    <location>
        <begin position="45"/>
        <end position="54"/>
    </location>
</feature>
<feature type="compositionally biased region" description="Low complexity" evidence="4">
    <location>
        <begin position="57"/>
        <end position="76"/>
    </location>
</feature>
<dbReference type="Pfam" id="PF00884">
    <property type="entry name" value="Sulfatase"/>
    <property type="match status" value="1"/>
</dbReference>
<sequence length="678" mass="75387">MPSMRLLSVLLFSTPLVNANWQQRADFGEGRKARMGHHTQQNVLSSGLDQQLGQRDSPLSSPSTESPPSSLSSPQSLHTIHAEAAVTDGLLPREHNGGYFFQEQLVEPRGIDGRKPHLLFVLIDDFGWGNAGWHAKDNPEVLTPIMDSLVEEGIDLNRHYVYKYCSPTRSAIQTGRNPIHVNLQNLMHPSSNDRDPVSGFNGIPRNMTGLGTKMSFAGYRTHMIGKWDAGMATPDHTPRGRGYMSSLHYFHQSNNYWTQTQHACQGRPIVDLWRSEMGGNEGPAREYNSVCPTNNPSPTGDGCKEGKKGDHWYHGYEDALFAREVMDVIEKHDEKDAEHPLFMFWSPHAVHTPLQVPSSYLNKFDHIKKTDTRGRHRQTYAAMVSFLDDAIGNVTKSLKDKGMWEDTVMVLCSDNGGPIYDGGIGGANNYPLRGGKVSNFEGGIRVNAFVSGGYLPSHVRGTKYEGLVAGWDWYATFAELGGVDPVDKRAQDAKLPPIDSISMVDVILGRNSEQLDEEEEHRGSVVEPRRELLLGTAGCEGWSEPGCRFPQKYKGYTVGGVIRSDGLKLLIGDHAQAQWTGPQYPNRTSQHSSCFKYDMKTASCVLACEPACVFNVTEDPQERRNIANELPAEVIQDLLQRVEEGHKGSFFPSRGKHDPRACDAALHKHGGFWGPWKI</sequence>
<dbReference type="PANTHER" id="PTHR10342:SF274">
    <property type="entry name" value="ARYLSULFATASE B"/>
    <property type="match status" value="1"/>
</dbReference>
<dbReference type="AlphaFoldDB" id="A0A7S3YS82"/>
<protein>
    <recommendedName>
        <fullName evidence="6">Sulfatase N-terminal domain-containing protein</fullName>
    </recommendedName>
</protein>
<organism evidence="7">
    <name type="scientific">Lotharella globosa</name>
    <dbReference type="NCBI Taxonomy" id="91324"/>
    <lineage>
        <taxon>Eukaryota</taxon>
        <taxon>Sar</taxon>
        <taxon>Rhizaria</taxon>
        <taxon>Cercozoa</taxon>
        <taxon>Chlorarachniophyceae</taxon>
        <taxon>Lotharella</taxon>
    </lineage>
</organism>
<feature type="signal peptide" evidence="5">
    <location>
        <begin position="1"/>
        <end position="19"/>
    </location>
</feature>
<keyword evidence="3" id="KW-0325">Glycoprotein</keyword>
<dbReference type="InterPro" id="IPR017850">
    <property type="entry name" value="Alkaline_phosphatase_core_sf"/>
</dbReference>
<evidence type="ECO:0000313" key="7">
    <source>
        <dbReference type="EMBL" id="CAE0660291.1"/>
    </source>
</evidence>
<dbReference type="Gene3D" id="3.40.720.10">
    <property type="entry name" value="Alkaline Phosphatase, subunit A"/>
    <property type="match status" value="1"/>
</dbReference>
<dbReference type="EMBL" id="HBIV01016324">
    <property type="protein sequence ID" value="CAE0660291.1"/>
    <property type="molecule type" value="Transcribed_RNA"/>
</dbReference>
<dbReference type="SUPFAM" id="SSF53649">
    <property type="entry name" value="Alkaline phosphatase-like"/>
    <property type="match status" value="1"/>
</dbReference>
<feature type="domain" description="Sulfatase N-terminal" evidence="6">
    <location>
        <begin position="116"/>
        <end position="483"/>
    </location>
</feature>
<keyword evidence="2" id="KW-0106">Calcium</keyword>
<keyword evidence="5" id="KW-0732">Signal</keyword>
<accession>A0A7S3YS82</accession>
<evidence type="ECO:0000256" key="3">
    <source>
        <dbReference type="ARBA" id="ARBA00023180"/>
    </source>
</evidence>
<evidence type="ECO:0000256" key="1">
    <source>
        <dbReference type="ARBA" id="ARBA00022723"/>
    </source>
</evidence>
<reference evidence="7" key="1">
    <citation type="submission" date="2021-01" db="EMBL/GenBank/DDBJ databases">
        <authorList>
            <person name="Corre E."/>
            <person name="Pelletier E."/>
            <person name="Niang G."/>
            <person name="Scheremetjew M."/>
            <person name="Finn R."/>
            <person name="Kale V."/>
            <person name="Holt S."/>
            <person name="Cochrane G."/>
            <person name="Meng A."/>
            <person name="Brown T."/>
            <person name="Cohen L."/>
        </authorList>
    </citation>
    <scope>NUCLEOTIDE SEQUENCE</scope>
    <source>
        <strain evidence="7">CCCM811</strain>
    </source>
</reference>
<dbReference type="GO" id="GO:0008484">
    <property type="term" value="F:sulfuric ester hydrolase activity"/>
    <property type="evidence" value="ECO:0007669"/>
    <property type="project" value="InterPro"/>
</dbReference>
<dbReference type="CDD" id="cd16029">
    <property type="entry name" value="4-S"/>
    <property type="match status" value="1"/>
</dbReference>
<dbReference type="PANTHER" id="PTHR10342">
    <property type="entry name" value="ARYLSULFATASE"/>
    <property type="match status" value="1"/>
</dbReference>
<dbReference type="InterPro" id="IPR047115">
    <property type="entry name" value="ARSB"/>
</dbReference>
<feature type="region of interest" description="Disordered" evidence="4">
    <location>
        <begin position="281"/>
        <end position="305"/>
    </location>
</feature>
<evidence type="ECO:0000256" key="2">
    <source>
        <dbReference type="ARBA" id="ARBA00022837"/>
    </source>
</evidence>
<name>A0A7S3YS82_9EUKA</name>
<evidence type="ECO:0000256" key="5">
    <source>
        <dbReference type="SAM" id="SignalP"/>
    </source>
</evidence>
<proteinExistence type="predicted"/>
<dbReference type="InterPro" id="IPR000917">
    <property type="entry name" value="Sulfatase_N"/>
</dbReference>
<feature type="chain" id="PRO_5030566637" description="Sulfatase N-terminal domain-containing protein" evidence="5">
    <location>
        <begin position="20"/>
        <end position="678"/>
    </location>
</feature>
<gene>
    <name evidence="7" type="ORF">LGLO00237_LOCUS11872</name>
</gene>
<keyword evidence="1" id="KW-0479">Metal-binding</keyword>
<dbReference type="Gene3D" id="3.30.1120.10">
    <property type="match status" value="1"/>
</dbReference>
<evidence type="ECO:0000259" key="6">
    <source>
        <dbReference type="Pfam" id="PF00884"/>
    </source>
</evidence>
<dbReference type="GO" id="GO:0046872">
    <property type="term" value="F:metal ion binding"/>
    <property type="evidence" value="ECO:0007669"/>
    <property type="project" value="UniProtKB-KW"/>
</dbReference>
<evidence type="ECO:0000256" key="4">
    <source>
        <dbReference type="SAM" id="MobiDB-lite"/>
    </source>
</evidence>
<feature type="region of interest" description="Disordered" evidence="4">
    <location>
        <begin position="45"/>
        <end position="76"/>
    </location>
</feature>